<accession>A0A4Q9DHT4</accession>
<evidence type="ECO:0000256" key="1">
    <source>
        <dbReference type="SAM" id="MobiDB-lite"/>
    </source>
</evidence>
<gene>
    <name evidence="3" type="ORF">EYB31_31570</name>
</gene>
<feature type="chain" id="PRO_5038401337" evidence="2">
    <location>
        <begin position="21"/>
        <end position="464"/>
    </location>
</feature>
<dbReference type="InterPro" id="IPR050490">
    <property type="entry name" value="Bact_solute-bd_prot1"/>
</dbReference>
<feature type="compositionally biased region" description="Polar residues" evidence="1">
    <location>
        <begin position="25"/>
        <end position="35"/>
    </location>
</feature>
<keyword evidence="2" id="KW-0732">Signal</keyword>
<dbReference type="Gene3D" id="3.40.190.10">
    <property type="entry name" value="Periplasmic binding protein-like II"/>
    <property type="match status" value="1"/>
</dbReference>
<evidence type="ECO:0000256" key="2">
    <source>
        <dbReference type="SAM" id="SignalP"/>
    </source>
</evidence>
<dbReference type="PANTHER" id="PTHR43649:SF12">
    <property type="entry name" value="DIACETYLCHITOBIOSE BINDING PROTEIN DASA"/>
    <property type="match status" value="1"/>
</dbReference>
<organism evidence="3 4">
    <name type="scientific">Paenibacillus thalictri</name>
    <dbReference type="NCBI Taxonomy" id="2527873"/>
    <lineage>
        <taxon>Bacteria</taxon>
        <taxon>Bacillati</taxon>
        <taxon>Bacillota</taxon>
        <taxon>Bacilli</taxon>
        <taxon>Bacillales</taxon>
        <taxon>Paenibacillaceae</taxon>
        <taxon>Paenibacillus</taxon>
    </lineage>
</organism>
<dbReference type="EMBL" id="SIRE01000028">
    <property type="protein sequence ID" value="TBL71083.1"/>
    <property type="molecule type" value="Genomic_DNA"/>
</dbReference>
<dbReference type="PANTHER" id="PTHR43649">
    <property type="entry name" value="ARABINOSE-BINDING PROTEIN-RELATED"/>
    <property type="match status" value="1"/>
</dbReference>
<feature type="region of interest" description="Disordered" evidence="1">
    <location>
        <begin position="25"/>
        <end position="51"/>
    </location>
</feature>
<proteinExistence type="predicted"/>
<keyword evidence="4" id="KW-1185">Reference proteome</keyword>
<feature type="compositionally biased region" description="Low complexity" evidence="1">
    <location>
        <begin position="36"/>
        <end position="45"/>
    </location>
</feature>
<dbReference type="RefSeq" id="WP_131017498.1">
    <property type="nucleotide sequence ID" value="NZ_SIRE01000028.1"/>
</dbReference>
<reference evidence="3 4" key="1">
    <citation type="submission" date="2019-02" db="EMBL/GenBank/DDBJ databases">
        <title>Paenibacillus sp. nov., isolated from surface-sterilized tissue of Thalictrum simplex L.</title>
        <authorList>
            <person name="Tuo L."/>
        </authorList>
    </citation>
    <scope>NUCLEOTIDE SEQUENCE [LARGE SCALE GENOMIC DNA]</scope>
    <source>
        <strain evidence="3 4">N2SHLJ1</strain>
    </source>
</reference>
<dbReference type="InterPro" id="IPR006059">
    <property type="entry name" value="SBP"/>
</dbReference>
<evidence type="ECO:0000313" key="4">
    <source>
        <dbReference type="Proteomes" id="UP000293142"/>
    </source>
</evidence>
<dbReference type="PROSITE" id="PS51257">
    <property type="entry name" value="PROKAR_LIPOPROTEIN"/>
    <property type="match status" value="1"/>
</dbReference>
<feature type="signal peptide" evidence="2">
    <location>
        <begin position="1"/>
        <end position="20"/>
    </location>
</feature>
<protein>
    <submittedName>
        <fullName evidence="3">Extracellular solute-binding protein</fullName>
    </submittedName>
</protein>
<evidence type="ECO:0000313" key="3">
    <source>
        <dbReference type="EMBL" id="TBL71083.1"/>
    </source>
</evidence>
<dbReference type="SUPFAM" id="SSF53850">
    <property type="entry name" value="Periplasmic binding protein-like II"/>
    <property type="match status" value="1"/>
</dbReference>
<comment type="caution">
    <text evidence="3">The sequence shown here is derived from an EMBL/GenBank/DDBJ whole genome shotgun (WGS) entry which is preliminary data.</text>
</comment>
<dbReference type="Pfam" id="PF01547">
    <property type="entry name" value="SBP_bac_1"/>
    <property type="match status" value="1"/>
</dbReference>
<dbReference type="OrthoDB" id="2643984at2"/>
<dbReference type="Proteomes" id="UP000293142">
    <property type="component" value="Unassembled WGS sequence"/>
</dbReference>
<name>A0A4Q9DHT4_9BACL</name>
<sequence>MTNKSIAWMLTVPLLTGVLAGCSGGNQPQQAQTDSGKTAAPAASSAGGGAKAEEPVTINFWGAITEESGPAKVVENWNKANPNIKVNYKRFVNDEAGNTKLETALLASGEVDVFISYRADKVMKRIESGMAEPLDEYIKKDNFNVEENFGKQSIVKPNNKTYYIPAIILNDFITINKKFLDDAQLPIPKDWTWDEYKEYAKKLSKGDGAGKVWGSMVGNVPKVYEWMDKAVKVPVGQDAFYTSDGKSNFENPAFKKYLDDQIDLQNKLKVQPNFAEAKATKMDGNQMFLSGKAAMFWQGTAVLRNIKNLKDYPHDFVTAFAPVPKQNKDDKYTTAGTGYLDFVSINSRSKVKDAAWKFVKWYVTEGNEPMIEGGRVPAWKKADPEKVVKLILGDNPEKLFDVASFKSALMLDKEFIVDTKFTSMPEIQKIVEEEGERAFIGEQTSDQAVKNMKKRSDEVLAKSK</sequence>
<dbReference type="AlphaFoldDB" id="A0A4Q9DHT4"/>